<sequence length="344" mass="38287">MPPRFSLIVLAYQSGGYLERCIEALKALECAPQSGSRFSESGARQTIDFEIILADNGSTDGAPQQVIAKHPDVRFVDNGGNMGFAKGMNQAAGHAKGQWLAFINPDVFVHATWLAQMDAAIEQYPDTRIFTSLQLDPQDQTILDGAGDGMTFFGFPFRMGYRASKPPHIPVSEVFSPCGAAFVIERGLFERLNGFYERFFIYCEDADLGMRARLQGERVLLIPEAKVDHIGSATLGARSDFALYHGYRNRLWMYLKNTPGPVMALTLLPHIGFSLSIALKDVLKGRGTIVGRALREAIFGLGAVWDDRRAIHKKRLLTSFDFLRLLTFSPRLILRRGLDLRSPK</sequence>
<reference evidence="2 3" key="1">
    <citation type="submission" date="2023-01" db="EMBL/GenBank/DDBJ databases">
        <title>Novel species of the genus Asticcacaulis isolated from rivers.</title>
        <authorList>
            <person name="Lu H."/>
        </authorList>
    </citation>
    <scope>NUCLEOTIDE SEQUENCE [LARGE SCALE GENOMIC DNA]</scope>
    <source>
        <strain evidence="2 3">BYS171W</strain>
    </source>
</reference>
<comment type="caution">
    <text evidence="2">The sequence shown here is derived from an EMBL/GenBank/DDBJ whole genome shotgun (WGS) entry which is preliminary data.</text>
</comment>
<evidence type="ECO:0000259" key="1">
    <source>
        <dbReference type="Pfam" id="PF00535"/>
    </source>
</evidence>
<organism evidence="2 3">
    <name type="scientific">Asticcacaulis aquaticus</name>
    <dbReference type="NCBI Taxonomy" id="2984212"/>
    <lineage>
        <taxon>Bacteria</taxon>
        <taxon>Pseudomonadati</taxon>
        <taxon>Pseudomonadota</taxon>
        <taxon>Alphaproteobacteria</taxon>
        <taxon>Caulobacterales</taxon>
        <taxon>Caulobacteraceae</taxon>
        <taxon>Asticcacaulis</taxon>
    </lineage>
</organism>
<evidence type="ECO:0000313" key="2">
    <source>
        <dbReference type="EMBL" id="MDC7682768.1"/>
    </source>
</evidence>
<dbReference type="CDD" id="cd04186">
    <property type="entry name" value="GT_2_like_c"/>
    <property type="match status" value="1"/>
</dbReference>
<evidence type="ECO:0000313" key="3">
    <source>
        <dbReference type="Proteomes" id="UP001214854"/>
    </source>
</evidence>
<keyword evidence="3" id="KW-1185">Reference proteome</keyword>
<dbReference type="Gene3D" id="3.90.550.10">
    <property type="entry name" value="Spore Coat Polysaccharide Biosynthesis Protein SpsA, Chain A"/>
    <property type="match status" value="1"/>
</dbReference>
<dbReference type="Proteomes" id="UP001214854">
    <property type="component" value="Unassembled WGS sequence"/>
</dbReference>
<accession>A0ABT5HRS6</accession>
<dbReference type="PANTHER" id="PTHR43179:SF11">
    <property type="entry name" value="GLYCOSYL TRANSFERASE"/>
    <property type="match status" value="1"/>
</dbReference>
<dbReference type="RefSeq" id="WP_272747250.1">
    <property type="nucleotide sequence ID" value="NZ_JAQQKX010000003.1"/>
</dbReference>
<dbReference type="InterPro" id="IPR029044">
    <property type="entry name" value="Nucleotide-diphossugar_trans"/>
</dbReference>
<dbReference type="InterPro" id="IPR001173">
    <property type="entry name" value="Glyco_trans_2-like"/>
</dbReference>
<dbReference type="EMBL" id="JAQQKX010000003">
    <property type="protein sequence ID" value="MDC7682768.1"/>
    <property type="molecule type" value="Genomic_DNA"/>
</dbReference>
<protein>
    <submittedName>
        <fullName evidence="2">Glycosyltransferase family 2 protein</fullName>
    </submittedName>
</protein>
<dbReference type="PANTHER" id="PTHR43179">
    <property type="entry name" value="RHAMNOSYLTRANSFERASE WBBL"/>
    <property type="match status" value="1"/>
</dbReference>
<dbReference type="SUPFAM" id="SSF53448">
    <property type="entry name" value="Nucleotide-diphospho-sugar transferases"/>
    <property type="match status" value="1"/>
</dbReference>
<proteinExistence type="predicted"/>
<gene>
    <name evidence="2" type="ORF">PQU92_05735</name>
</gene>
<dbReference type="Pfam" id="PF00535">
    <property type="entry name" value="Glycos_transf_2"/>
    <property type="match status" value="1"/>
</dbReference>
<feature type="domain" description="Glycosyltransferase 2-like" evidence="1">
    <location>
        <begin position="6"/>
        <end position="127"/>
    </location>
</feature>
<name>A0ABT5HRS6_9CAUL</name>